<dbReference type="Gene3D" id="1.10.10.10">
    <property type="entry name" value="Winged helix-like DNA-binding domain superfamily/Winged helix DNA-binding domain"/>
    <property type="match status" value="1"/>
</dbReference>
<dbReference type="InterPro" id="IPR036388">
    <property type="entry name" value="WH-like_DNA-bd_sf"/>
</dbReference>
<name>A0A0E2Z2G6_9GAMM</name>
<dbReference type="Pfam" id="PF02082">
    <property type="entry name" value="Rrf2"/>
    <property type="match status" value="1"/>
</dbReference>
<dbReference type="EMBL" id="JPGN01000054">
    <property type="protein sequence ID" value="KFI19401.1"/>
    <property type="molecule type" value="Genomic_DNA"/>
</dbReference>
<dbReference type="PANTHER" id="PTHR33221:SF5">
    <property type="entry name" value="HTH-TYPE TRANSCRIPTIONAL REGULATOR ISCR"/>
    <property type="match status" value="1"/>
</dbReference>
<keyword evidence="1" id="KW-0238">DNA-binding</keyword>
<dbReference type="GO" id="GO:0005829">
    <property type="term" value="C:cytosol"/>
    <property type="evidence" value="ECO:0007669"/>
    <property type="project" value="TreeGrafter"/>
</dbReference>
<dbReference type="InterPro" id="IPR000944">
    <property type="entry name" value="Tscrpt_reg_Rrf2"/>
</dbReference>
<proteinExistence type="predicted"/>
<reference evidence="2 3" key="1">
    <citation type="submission" date="2014-07" db="EMBL/GenBank/DDBJ databases">
        <title>Comparative analysis of Nitrosococcus oceani genome inventories of strains from Pacific and Atlantic gyres.</title>
        <authorList>
            <person name="Lim C.K."/>
            <person name="Wang L."/>
            <person name="Sayavedra-Soto L.A."/>
            <person name="Klotz M.G."/>
        </authorList>
    </citation>
    <scope>NUCLEOTIDE SEQUENCE [LARGE SCALE GENOMIC DNA]</scope>
    <source>
        <strain evidence="2 3">C-27</strain>
    </source>
</reference>
<protein>
    <submittedName>
        <fullName evidence="2">Rrf2 family transcriptional regulator</fullName>
    </submittedName>
</protein>
<dbReference type="Proteomes" id="UP000028839">
    <property type="component" value="Unassembled WGS sequence"/>
</dbReference>
<evidence type="ECO:0000313" key="3">
    <source>
        <dbReference type="Proteomes" id="UP000028839"/>
    </source>
</evidence>
<dbReference type="NCBIfam" id="TIGR00738">
    <property type="entry name" value="rrf2_super"/>
    <property type="match status" value="1"/>
</dbReference>
<accession>A0A0E2Z2G6</accession>
<organism evidence="2 3">
    <name type="scientific">Nitrosococcus oceani C-27</name>
    <dbReference type="NCBI Taxonomy" id="314279"/>
    <lineage>
        <taxon>Bacteria</taxon>
        <taxon>Pseudomonadati</taxon>
        <taxon>Pseudomonadota</taxon>
        <taxon>Gammaproteobacteria</taxon>
        <taxon>Chromatiales</taxon>
        <taxon>Chromatiaceae</taxon>
        <taxon>Nitrosococcus</taxon>
    </lineage>
</organism>
<gene>
    <name evidence="2" type="ORF">IB75_09105</name>
</gene>
<dbReference type="GO" id="GO:0003700">
    <property type="term" value="F:DNA-binding transcription factor activity"/>
    <property type="evidence" value="ECO:0007669"/>
    <property type="project" value="TreeGrafter"/>
</dbReference>
<dbReference type="OrthoDB" id="9800519at2"/>
<comment type="caution">
    <text evidence="2">The sequence shown here is derived from an EMBL/GenBank/DDBJ whole genome shotgun (WGS) entry which is preliminary data.</text>
</comment>
<dbReference type="HOGENOM" id="CLU_107144_0_0_6"/>
<dbReference type="GO" id="GO:0003677">
    <property type="term" value="F:DNA binding"/>
    <property type="evidence" value="ECO:0007669"/>
    <property type="project" value="UniProtKB-KW"/>
</dbReference>
<evidence type="ECO:0000313" key="2">
    <source>
        <dbReference type="EMBL" id="KFI19401.1"/>
    </source>
</evidence>
<dbReference type="AlphaFoldDB" id="A0A0E2Z2G6"/>
<dbReference type="PANTHER" id="PTHR33221">
    <property type="entry name" value="WINGED HELIX-TURN-HELIX TRANSCRIPTIONAL REGULATOR, RRF2 FAMILY"/>
    <property type="match status" value="1"/>
</dbReference>
<dbReference type="InterPro" id="IPR036390">
    <property type="entry name" value="WH_DNA-bd_sf"/>
</dbReference>
<dbReference type="SUPFAM" id="SSF46785">
    <property type="entry name" value="Winged helix' DNA-binding domain"/>
    <property type="match status" value="1"/>
</dbReference>
<sequence length="141" mass="15745">MRFSNRPRYAISAMMNLALVKQQKSITLGDIAQLDNISVSYLEQIFASLRHHGLVEGIRGPGGGYHLTRAAEKITIAEIIAAVDKQPGKLNPLAIATNSVSEAERLWHDFSMRLYDFLNQITLADLARRWPHSHLGIKHGC</sequence>
<evidence type="ECO:0000256" key="1">
    <source>
        <dbReference type="ARBA" id="ARBA00023125"/>
    </source>
</evidence>
<dbReference type="PROSITE" id="PS51197">
    <property type="entry name" value="HTH_RRF2_2"/>
    <property type="match status" value="1"/>
</dbReference>